<keyword evidence="2" id="KW-0732">Signal</keyword>
<evidence type="ECO:0000256" key="2">
    <source>
        <dbReference type="SAM" id="SignalP"/>
    </source>
</evidence>
<sequence length="711" mass="72607">MNGIDDARRRAGHGRALSVAAAAVALSLAVVPGAQAVTPPATPEVPTAREVAPSTPESISTPAAKPPAAAPEAPEAPAAPAASDAAAVSKTAFAYQVIEFGRAGQLSASVTVDGAPATGGQAVFAIGDEAQAPVAVTDGQAVLTVPAGRAGGYYPVTVSYSADGVEASSTSGRFKVSEAGVKPSAAFQPGDFKAGETVKVVGKIVAERAAAGTPTGEVQLWSTGANAGPLSDPVALAANGAYEFDWVVPEDAKPGLHRVWVRYHGDGNFTKSNFYASGTVVEAPAATSETVYEYRAIEYGRAGQLQASVTVDGAAATSGEVVFTIGDEAQSPVAVREGQAVLEVPAGRAVGYYDVTVAYSADGVAPSEASGRYKVFEADIDNFATFQPGEFTAGESVKITGNVTAEPGNEKAPTGQVQLWDNGPNGGALGAPVNLGEDGAYELDWTVPEDAKPGLHRVGVRYLGDGSFRLWNFYAEGRVIEAAQAVTVSASAAAMTYGTTGELVATVATEDGLPVTGGTVTFMLNGRTAKAEVVDGRATVAVTTEAFGSVHGWALNHGGYWFNAAFSGEGYTDANVSAKLQVVKADVQVEAALTPAKFKAGEKVTVEGRVTALPGNEGQPQGTIRLVVDGENVGRAVRLAGDGSFSATFTAPKSWKPGTHAVQLAFDSNSNFNDTTAEVEGTVVKHGGVIGRVIRGIIDLIWSIFGGLLGR</sequence>
<dbReference type="Gene3D" id="2.60.40.10">
    <property type="entry name" value="Immunoglobulins"/>
    <property type="match status" value="6"/>
</dbReference>
<feature type="compositionally biased region" description="Low complexity" evidence="1">
    <location>
        <begin position="36"/>
        <end position="48"/>
    </location>
</feature>
<organism evidence="3 4">
    <name type="scientific">Georgenia yuyongxinii</name>
    <dbReference type="NCBI Taxonomy" id="2589797"/>
    <lineage>
        <taxon>Bacteria</taxon>
        <taxon>Bacillati</taxon>
        <taxon>Actinomycetota</taxon>
        <taxon>Actinomycetes</taxon>
        <taxon>Micrococcales</taxon>
        <taxon>Bogoriellaceae</taxon>
        <taxon>Georgenia</taxon>
    </lineage>
</organism>
<feature type="chain" id="PRO_5023090239" evidence="2">
    <location>
        <begin position="37"/>
        <end position="711"/>
    </location>
</feature>
<dbReference type="Proteomes" id="UP000314616">
    <property type="component" value="Chromosome"/>
</dbReference>
<dbReference type="EMBL" id="CP040915">
    <property type="protein sequence ID" value="QDC26076.1"/>
    <property type="molecule type" value="Genomic_DNA"/>
</dbReference>
<feature type="region of interest" description="Disordered" evidence="1">
    <location>
        <begin position="36"/>
        <end position="78"/>
    </location>
</feature>
<dbReference type="KEGG" id="gyu:FE374_16965"/>
<dbReference type="GO" id="GO:0005975">
    <property type="term" value="P:carbohydrate metabolic process"/>
    <property type="evidence" value="ECO:0007669"/>
    <property type="project" value="UniProtKB-ARBA"/>
</dbReference>
<evidence type="ECO:0000313" key="3">
    <source>
        <dbReference type="EMBL" id="QDC26076.1"/>
    </source>
</evidence>
<reference evidence="3 4" key="1">
    <citation type="submission" date="2019-05" db="EMBL/GenBank/DDBJ databases">
        <title>Georgenia *** sp. nov., and Georgenia *** sp. nov., isolated from the intestinal contents of plateau pika (Ochotona curzoniae) in the Qinghai-Tibet plateau of China.</title>
        <authorList>
            <person name="Tian Z."/>
        </authorList>
    </citation>
    <scope>NUCLEOTIDE SEQUENCE [LARGE SCALE GENOMIC DNA]</scope>
    <source>
        <strain evidence="3 4">Z443</strain>
    </source>
</reference>
<dbReference type="RefSeq" id="WP_139930449.1">
    <property type="nucleotide sequence ID" value="NZ_CP040915.1"/>
</dbReference>
<dbReference type="OrthoDB" id="5035198at2"/>
<dbReference type="AlphaFoldDB" id="A0A5B8CD30"/>
<protein>
    <submittedName>
        <fullName evidence="3">Ig-like domain repeat protein</fullName>
    </submittedName>
</protein>
<gene>
    <name evidence="3" type="ORF">FE374_16965</name>
</gene>
<proteinExistence type="predicted"/>
<name>A0A5B8CD30_9MICO</name>
<dbReference type="InterPro" id="IPR013783">
    <property type="entry name" value="Ig-like_fold"/>
</dbReference>
<evidence type="ECO:0000256" key="1">
    <source>
        <dbReference type="SAM" id="MobiDB-lite"/>
    </source>
</evidence>
<accession>A0A5B8CD30</accession>
<evidence type="ECO:0000313" key="4">
    <source>
        <dbReference type="Proteomes" id="UP000314616"/>
    </source>
</evidence>
<feature type="signal peptide" evidence="2">
    <location>
        <begin position="1"/>
        <end position="36"/>
    </location>
</feature>